<evidence type="ECO:0000256" key="2">
    <source>
        <dbReference type="ARBA" id="ARBA00022490"/>
    </source>
</evidence>
<dbReference type="Pfam" id="PF23322">
    <property type="entry name" value="PPIase_AIP"/>
    <property type="match status" value="1"/>
</dbReference>
<dbReference type="SUPFAM" id="SSF54534">
    <property type="entry name" value="FKBP-like"/>
    <property type="match status" value="1"/>
</dbReference>
<dbReference type="Gene3D" id="3.10.50.40">
    <property type="match status" value="1"/>
</dbReference>
<dbReference type="AlphaFoldDB" id="A0A673M6R2"/>
<protein>
    <submittedName>
        <fullName evidence="7">Aryl hydrocarbon receptor interacting protein like 2</fullName>
    </submittedName>
</protein>
<proteinExistence type="predicted"/>
<comment type="subcellular location">
    <subcellularLocation>
        <location evidence="1">Cytoplasm</location>
    </subcellularLocation>
</comment>
<feature type="compositionally biased region" description="Basic and acidic residues" evidence="5">
    <location>
        <begin position="328"/>
        <end position="364"/>
    </location>
</feature>
<reference evidence="7" key="1">
    <citation type="submission" date="2025-08" db="UniProtKB">
        <authorList>
            <consortium name="Ensembl"/>
        </authorList>
    </citation>
    <scope>IDENTIFICATION</scope>
</reference>
<dbReference type="PANTHER" id="PTHR11242:SF1">
    <property type="entry name" value="PPIASE FKBP-TYPE DOMAIN-CONTAINING PROTEIN"/>
    <property type="match status" value="1"/>
</dbReference>
<keyword evidence="4" id="KW-0802">TPR repeat</keyword>
<evidence type="ECO:0000259" key="6">
    <source>
        <dbReference type="Pfam" id="PF23322"/>
    </source>
</evidence>
<keyword evidence="3" id="KW-0677">Repeat</keyword>
<dbReference type="Gene3D" id="1.25.40.10">
    <property type="entry name" value="Tetratricopeptide repeat domain"/>
    <property type="match status" value="1"/>
</dbReference>
<feature type="compositionally biased region" description="Basic residues" evidence="5">
    <location>
        <begin position="380"/>
        <end position="395"/>
    </location>
</feature>
<dbReference type="Ensembl" id="ENSSRHT00000088134.1">
    <property type="protein sequence ID" value="ENSSRHP00000085818.1"/>
    <property type="gene ID" value="ENSSRHG00000042455.1"/>
</dbReference>
<dbReference type="InterPro" id="IPR039663">
    <property type="entry name" value="AIP/AIPL1/TTC9"/>
</dbReference>
<dbReference type="SUPFAM" id="SSF48452">
    <property type="entry name" value="TPR-like"/>
    <property type="match status" value="1"/>
</dbReference>
<sequence length="395" mass="45820">KMQETYLLDHPGVIKKVLHGGQGPLPHFPKGTKVRCIYGPGKRFLLDVCKDGTVIDDSRKNKRPTEIFVEKMFKMEVWEVLLTYMRIGEVAEFWCDAIVSHTGLYPIVSKGIRLAAQGKDLLEGQKHTCGMGNLFHYHSTGFPELDELMRTPQPLIFIMELISVGDPFSYQRESWMMEKDEKLKVVPSLHLLGSALVKQGRFREAAEKYQEAVVLLRTVQSKEMPGDEDYINLGRLIIPLVLNYCQCMLELEEYYEVIEHTTELLDKHKGRPALAVWSEREARRDFQMVANLDITPGAELNRLSERMKEKYWEDKERYWNILDDKEEKVKEPEKGENSEMDAKEESNGEHSQSPEEVKDAEEGKNPSVVQMSKQVIKMKDRMRRKTLRTKRTRAL</sequence>
<reference evidence="7" key="2">
    <citation type="submission" date="2025-09" db="UniProtKB">
        <authorList>
            <consortium name="Ensembl"/>
        </authorList>
    </citation>
    <scope>IDENTIFICATION</scope>
</reference>
<feature type="domain" description="AIP/AIPL N-terminal FKBP-type PPIase" evidence="6">
    <location>
        <begin position="19"/>
        <end position="162"/>
    </location>
</feature>
<evidence type="ECO:0000313" key="7">
    <source>
        <dbReference type="Ensembl" id="ENSSRHP00000085818.1"/>
    </source>
</evidence>
<accession>A0A673M6R2</accession>
<dbReference type="Proteomes" id="UP000472270">
    <property type="component" value="Unassembled WGS sequence"/>
</dbReference>
<evidence type="ECO:0000256" key="3">
    <source>
        <dbReference type="ARBA" id="ARBA00022737"/>
    </source>
</evidence>
<keyword evidence="2" id="KW-0963">Cytoplasm</keyword>
<dbReference type="GO" id="GO:0005737">
    <property type="term" value="C:cytoplasm"/>
    <property type="evidence" value="ECO:0007669"/>
    <property type="project" value="UniProtKB-SubCell"/>
</dbReference>
<dbReference type="InterPro" id="IPR011990">
    <property type="entry name" value="TPR-like_helical_dom_sf"/>
</dbReference>
<organism evidence="7 8">
    <name type="scientific">Sinocyclocheilus rhinocerous</name>
    <dbReference type="NCBI Taxonomy" id="307959"/>
    <lineage>
        <taxon>Eukaryota</taxon>
        <taxon>Metazoa</taxon>
        <taxon>Chordata</taxon>
        <taxon>Craniata</taxon>
        <taxon>Vertebrata</taxon>
        <taxon>Euteleostomi</taxon>
        <taxon>Actinopterygii</taxon>
        <taxon>Neopterygii</taxon>
        <taxon>Teleostei</taxon>
        <taxon>Ostariophysi</taxon>
        <taxon>Cypriniformes</taxon>
        <taxon>Cyprinidae</taxon>
        <taxon>Cyprininae</taxon>
        <taxon>Sinocyclocheilus</taxon>
    </lineage>
</organism>
<evidence type="ECO:0000256" key="1">
    <source>
        <dbReference type="ARBA" id="ARBA00004496"/>
    </source>
</evidence>
<dbReference type="PANTHER" id="PTHR11242">
    <property type="entry name" value="ARYL HYDROCARBON RECEPTOR INTERACTING PROTEIN RELATED"/>
    <property type="match status" value="1"/>
</dbReference>
<evidence type="ECO:0000313" key="8">
    <source>
        <dbReference type="Proteomes" id="UP000472270"/>
    </source>
</evidence>
<dbReference type="InterPro" id="IPR046357">
    <property type="entry name" value="PPIase_dom_sf"/>
</dbReference>
<feature type="region of interest" description="Disordered" evidence="5">
    <location>
        <begin position="328"/>
        <end position="395"/>
    </location>
</feature>
<keyword evidence="8" id="KW-1185">Reference proteome</keyword>
<evidence type="ECO:0000256" key="5">
    <source>
        <dbReference type="SAM" id="MobiDB-lite"/>
    </source>
</evidence>
<name>A0A673M6R2_9TELE</name>
<evidence type="ECO:0000256" key="4">
    <source>
        <dbReference type="ARBA" id="ARBA00022803"/>
    </source>
</evidence>
<dbReference type="GO" id="GO:0003755">
    <property type="term" value="F:peptidyl-prolyl cis-trans isomerase activity"/>
    <property type="evidence" value="ECO:0007669"/>
    <property type="project" value="InterPro"/>
</dbReference>
<dbReference type="InterPro" id="IPR056277">
    <property type="entry name" value="PPIase_AIP"/>
</dbReference>